<reference evidence="3 4" key="1">
    <citation type="submission" date="2022-11" db="UniProtKB">
        <authorList>
            <consortium name="WormBaseParasite"/>
        </authorList>
    </citation>
    <scope>IDENTIFICATION</scope>
</reference>
<protein>
    <submittedName>
        <fullName evidence="3 4">Uncharacterized protein</fullName>
    </submittedName>
</protein>
<feature type="compositionally biased region" description="Acidic residues" evidence="1">
    <location>
        <begin position="25"/>
        <end position="36"/>
    </location>
</feature>
<accession>A0A915A391</accession>
<dbReference type="AlphaFoldDB" id="A0A915A391"/>
<dbReference type="Proteomes" id="UP000887569">
    <property type="component" value="Unplaced"/>
</dbReference>
<name>A0A915A391_PARUN</name>
<organism evidence="2 3">
    <name type="scientific">Parascaris univalens</name>
    <name type="common">Nematode worm</name>
    <dbReference type="NCBI Taxonomy" id="6257"/>
    <lineage>
        <taxon>Eukaryota</taxon>
        <taxon>Metazoa</taxon>
        <taxon>Ecdysozoa</taxon>
        <taxon>Nematoda</taxon>
        <taxon>Chromadorea</taxon>
        <taxon>Rhabditida</taxon>
        <taxon>Spirurina</taxon>
        <taxon>Ascaridomorpha</taxon>
        <taxon>Ascaridoidea</taxon>
        <taxon>Ascarididae</taxon>
        <taxon>Parascaris</taxon>
    </lineage>
</organism>
<feature type="region of interest" description="Disordered" evidence="1">
    <location>
        <begin position="1"/>
        <end position="64"/>
    </location>
</feature>
<dbReference type="WBParaSite" id="PgE349_g001_t01">
    <property type="protein sequence ID" value="PgE349_g001_t01"/>
    <property type="gene ID" value="PgE349_g001"/>
</dbReference>
<evidence type="ECO:0000313" key="4">
    <source>
        <dbReference type="WBParaSite" id="PgE349_g001_t02"/>
    </source>
</evidence>
<sequence length="144" mass="16179">MQKPGKSVSKGNNADANNENKIDSSDEGSSEESSESSEERLKDSHQQQNEDLQEAAANKDNKKCKEVRPTISYTTQTIDEHSSYYSREVAEMYNVVRVVLLQTLCILSGYQQNEKWPLMKSSCLCGAFLLKFRNRPVGSATAMF</sequence>
<dbReference type="WBParaSite" id="PgE349_g001_t02">
    <property type="protein sequence ID" value="PgE349_g001_t02"/>
    <property type="gene ID" value="PgE349_g001"/>
</dbReference>
<evidence type="ECO:0000313" key="3">
    <source>
        <dbReference type="WBParaSite" id="PgE349_g001_t01"/>
    </source>
</evidence>
<proteinExistence type="predicted"/>
<keyword evidence="2" id="KW-1185">Reference proteome</keyword>
<evidence type="ECO:0000256" key="1">
    <source>
        <dbReference type="SAM" id="MobiDB-lite"/>
    </source>
</evidence>
<evidence type="ECO:0000313" key="2">
    <source>
        <dbReference type="Proteomes" id="UP000887569"/>
    </source>
</evidence>